<protein>
    <recommendedName>
        <fullName evidence="5">RNA polymerase sigma-70 region 4 domain-containing protein</fullName>
    </recommendedName>
</protein>
<accession>A0A1E9PGK4</accession>
<dbReference type="SUPFAM" id="SSF88659">
    <property type="entry name" value="Sigma3 and sigma4 domains of RNA polymerase sigma factors"/>
    <property type="match status" value="1"/>
</dbReference>
<reference evidence="2" key="3">
    <citation type="submission" date="2024-02" db="EMBL/GenBank/DDBJ databases">
        <authorList>
            <person name="Choi B."/>
        </authorList>
    </citation>
    <scope>NUCLEOTIDE SEQUENCE</scope>
    <source>
        <strain evidence="2">UMB1016</strain>
    </source>
</reference>
<organism evidence="1 4">
    <name type="scientific">Aerococcus mictus</name>
    <dbReference type="NCBI Taxonomy" id="2976810"/>
    <lineage>
        <taxon>Bacteria</taxon>
        <taxon>Bacillati</taxon>
        <taxon>Bacillota</taxon>
        <taxon>Bacilli</taxon>
        <taxon>Lactobacillales</taxon>
        <taxon>Aerococcaceae</taxon>
        <taxon>Aerococcus</taxon>
    </lineage>
</organism>
<evidence type="ECO:0000313" key="2">
    <source>
        <dbReference type="EMBL" id="WWC55051.1"/>
    </source>
</evidence>
<evidence type="ECO:0000313" key="1">
    <source>
        <dbReference type="EMBL" id="MCY3086787.1"/>
    </source>
</evidence>
<gene>
    <name evidence="2" type="ORF">DBT44_0001755</name>
    <name evidence="1" type="ORF">ODY61_01505</name>
</gene>
<dbReference type="Proteomes" id="UP000250354">
    <property type="component" value="Chromosome"/>
</dbReference>
<evidence type="ECO:0008006" key="5">
    <source>
        <dbReference type="Google" id="ProtNLM"/>
    </source>
</evidence>
<accession>A0A9Q4H3M4</accession>
<reference evidence="2 3" key="1">
    <citation type="journal article" date="2020" name="J. Bacteriol.">
        <title>Aerococcus urinae Isolated from Women with Lower Urinary Tract Symptoms: In Vitro Aggregation and Genome Analysis.</title>
        <authorList>
            <person name="Hilt E.E."/>
            <person name="Putonti C."/>
            <person name="Thomas-White K."/>
            <person name="Lewis A.L."/>
            <person name="Visick K.L."/>
            <person name="Gilbert N.M."/>
            <person name="Wolfe A.J."/>
        </authorList>
    </citation>
    <scope>NUCLEOTIDE SEQUENCE [LARGE SCALE GENOMIC DNA]</scope>
    <source>
        <strain evidence="2 3">UMB1016</strain>
    </source>
</reference>
<evidence type="ECO:0000313" key="3">
    <source>
        <dbReference type="Proteomes" id="UP000250354"/>
    </source>
</evidence>
<dbReference type="EMBL" id="JAOTMY010000001">
    <property type="protein sequence ID" value="MCY3086787.1"/>
    <property type="molecule type" value="Genomic_DNA"/>
</dbReference>
<keyword evidence="3" id="KW-1185">Reference proteome</keyword>
<reference evidence="1" key="2">
    <citation type="submission" date="2022-09" db="EMBL/GenBank/DDBJ databases">
        <title>Aerococcus urinae taxonomy study.</title>
        <authorList>
            <person name="Christensen J."/>
            <person name="Senneby E."/>
        </authorList>
    </citation>
    <scope>NUCLEOTIDE SEQUENCE</scope>
    <source>
        <strain evidence="1">LUND-41-B12</strain>
    </source>
</reference>
<dbReference type="AlphaFoldDB" id="A0A1E9PGK4"/>
<proteinExistence type="predicted"/>
<name>A0A1E9PGK4_9LACT</name>
<dbReference type="Proteomes" id="UP001069047">
    <property type="component" value="Unassembled WGS sequence"/>
</dbReference>
<sequence>MALLTLEEDLSEEVKEYFSYKGKALDLINQLDKDSYVDILYMRYFEYKDYKEIAYDLDQTYEWTIRQHGYALQALDAIMPSEEK</sequence>
<dbReference type="InterPro" id="IPR013324">
    <property type="entry name" value="RNA_pol_sigma_r3/r4-like"/>
</dbReference>
<evidence type="ECO:0000313" key="4">
    <source>
        <dbReference type="Proteomes" id="UP001069047"/>
    </source>
</evidence>
<dbReference type="EMBL" id="CP145132">
    <property type="protein sequence ID" value="WWC55051.1"/>
    <property type="molecule type" value="Genomic_DNA"/>
</dbReference>
<dbReference type="RefSeq" id="WP_070559431.1">
    <property type="nucleotide sequence ID" value="NZ_CAJHLJ010000013.1"/>
</dbReference>